<dbReference type="GO" id="GO:0006335">
    <property type="term" value="P:DNA replication-dependent chromatin assembly"/>
    <property type="evidence" value="ECO:0007669"/>
    <property type="project" value="TreeGrafter"/>
</dbReference>
<dbReference type="GO" id="GO:0042393">
    <property type="term" value="F:histone binding"/>
    <property type="evidence" value="ECO:0007669"/>
    <property type="project" value="TreeGrafter"/>
</dbReference>
<keyword evidence="1" id="KW-0677">Repeat</keyword>
<protein>
    <recommendedName>
        <fullName evidence="5">Tetratricopeptide SHNi-TPR domain-containing protein</fullName>
    </recommendedName>
</protein>
<feature type="compositionally biased region" description="Basic and acidic residues" evidence="4">
    <location>
        <begin position="207"/>
        <end position="218"/>
    </location>
</feature>
<evidence type="ECO:0000256" key="3">
    <source>
        <dbReference type="SAM" id="Coils"/>
    </source>
</evidence>
<proteinExistence type="predicted"/>
<dbReference type="AlphaFoldDB" id="A0A6P8BJ21"/>
<feature type="compositionally biased region" description="Basic and acidic residues" evidence="4">
    <location>
        <begin position="281"/>
        <end position="291"/>
    </location>
</feature>
<dbReference type="InterPro" id="IPR011990">
    <property type="entry name" value="TPR-like_helical_dom_sf"/>
</dbReference>
<dbReference type="Proteomes" id="UP000515153">
    <property type="component" value="Unplaced"/>
</dbReference>
<dbReference type="SUPFAM" id="SSF48452">
    <property type="entry name" value="TPR-like"/>
    <property type="match status" value="1"/>
</dbReference>
<feature type="region of interest" description="Disordered" evidence="4">
    <location>
        <begin position="1"/>
        <end position="68"/>
    </location>
</feature>
<keyword evidence="6" id="KW-1185">Reference proteome</keyword>
<evidence type="ECO:0000256" key="4">
    <source>
        <dbReference type="SAM" id="MobiDB-lite"/>
    </source>
</evidence>
<evidence type="ECO:0000313" key="6">
    <source>
        <dbReference type="Proteomes" id="UP000515153"/>
    </source>
</evidence>
<dbReference type="GeneID" id="41956410"/>
<evidence type="ECO:0000256" key="2">
    <source>
        <dbReference type="ARBA" id="ARBA00022803"/>
    </source>
</evidence>
<dbReference type="KEGG" id="pgri:PgNI_01425"/>
<dbReference type="Gene3D" id="1.25.40.10">
    <property type="entry name" value="Tetratricopeptide repeat domain"/>
    <property type="match status" value="1"/>
</dbReference>
<name>A0A6P8BJ21_PYRGI</name>
<dbReference type="OrthoDB" id="5587616at2759"/>
<gene>
    <name evidence="7" type="ORF">PgNI_01425</name>
</gene>
<dbReference type="GO" id="GO:0034080">
    <property type="term" value="P:CENP-A containing chromatin assembly"/>
    <property type="evidence" value="ECO:0007669"/>
    <property type="project" value="TreeGrafter"/>
</dbReference>
<keyword evidence="3" id="KW-0175">Coiled coil</keyword>
<feature type="region of interest" description="Disordered" evidence="4">
    <location>
        <begin position="487"/>
        <end position="538"/>
    </location>
</feature>
<feature type="region of interest" description="Disordered" evidence="4">
    <location>
        <begin position="145"/>
        <end position="256"/>
    </location>
</feature>
<dbReference type="InterPro" id="IPR051730">
    <property type="entry name" value="NASP-like"/>
</dbReference>
<evidence type="ECO:0000259" key="5">
    <source>
        <dbReference type="Pfam" id="PF10516"/>
    </source>
</evidence>
<keyword evidence="2" id="KW-0802">TPR repeat</keyword>
<evidence type="ECO:0000256" key="1">
    <source>
        <dbReference type="ARBA" id="ARBA00022737"/>
    </source>
</evidence>
<feature type="domain" description="Tetratricopeptide SHNi-TPR" evidence="5">
    <location>
        <begin position="304"/>
        <end position="341"/>
    </location>
</feature>
<dbReference type="PANTHER" id="PTHR15081">
    <property type="entry name" value="NUCLEAR AUTOANTIGENIC SPERM PROTEIN NASP -RELATED"/>
    <property type="match status" value="1"/>
</dbReference>
<feature type="compositionally biased region" description="Basic and acidic residues" evidence="4">
    <location>
        <begin position="493"/>
        <end position="507"/>
    </location>
</feature>
<dbReference type="PANTHER" id="PTHR15081:SF1">
    <property type="entry name" value="NUCLEAR AUTOANTIGENIC SPERM PROTEIN"/>
    <property type="match status" value="1"/>
</dbReference>
<evidence type="ECO:0000313" key="7">
    <source>
        <dbReference type="RefSeq" id="XP_030987323.1"/>
    </source>
</evidence>
<reference evidence="7" key="3">
    <citation type="submission" date="2025-08" db="UniProtKB">
        <authorList>
            <consortium name="RefSeq"/>
        </authorList>
    </citation>
    <scope>IDENTIFICATION</scope>
    <source>
        <strain evidence="7">NI907</strain>
    </source>
</reference>
<sequence length="538" mass="56590">MADESIPPVAVGESAGASTVAPPEPAAPTAPEATAVPAPVAALAATTAGSATGTPGPGTGTTTPLLSPEEIEKSLKVSLADMTAKATAMYVHKNYEEATELFSKAAEMQAEINGDMNPANAEILFLYGRALLKVGQSKSDVFGGKAPEAAKKGKPAPKKANGDKAEVKVAAEPSSSVAVEGAKAEEPTPAERITEEGVAIIAAEAGGAKKDASAEPKKPLFQFEGDGDIDDSDEDGDEQEPADEDGQGEEELDDLGNAYEILDMARVLFDKQLTAVNEAASEDKGKGKEEGDTPSVRHIKERLADTHDLLAEISLEGERFHDAIPDSRKSLEYKKQLYPEESDILAEAHFKLSLALEFASIVATDEEKTQGVQHVDQALRDEAATELEAAIASTKLKLQNKEVELATNHSPEDNDVTRAQIADIKEVIADMEQRLVDLRNAPMDVDAMLGKDNPLGGILGAALGESAAQVEARIEAAKKTATDLTGLVRKKAAPKEAEAEAEAEAKSDGNAAETNGSNKRKLEEDDAPADEAKKVRTE</sequence>
<dbReference type="InterPro" id="IPR019544">
    <property type="entry name" value="Tetratricopeptide_SHNi-TPR_dom"/>
</dbReference>
<dbReference type="Pfam" id="PF10516">
    <property type="entry name" value="SHNi-TPR"/>
    <property type="match status" value="1"/>
</dbReference>
<feature type="compositionally biased region" description="Low complexity" evidence="4">
    <location>
        <begin position="29"/>
        <end position="68"/>
    </location>
</feature>
<feature type="coiled-coil region" evidence="3">
    <location>
        <begin position="384"/>
        <end position="441"/>
    </location>
</feature>
<organism evidence="6 7">
    <name type="scientific">Pyricularia grisea</name>
    <name type="common">Crabgrass-specific blast fungus</name>
    <name type="synonym">Magnaporthe grisea</name>
    <dbReference type="NCBI Taxonomy" id="148305"/>
    <lineage>
        <taxon>Eukaryota</taxon>
        <taxon>Fungi</taxon>
        <taxon>Dikarya</taxon>
        <taxon>Ascomycota</taxon>
        <taxon>Pezizomycotina</taxon>
        <taxon>Sordariomycetes</taxon>
        <taxon>Sordariomycetidae</taxon>
        <taxon>Magnaporthales</taxon>
        <taxon>Pyriculariaceae</taxon>
        <taxon>Pyricularia</taxon>
    </lineage>
</organism>
<reference evidence="7" key="1">
    <citation type="journal article" date="2019" name="Mol. Biol. Evol.">
        <title>Blast fungal genomes show frequent chromosomal changes, gene gains and losses, and effector gene turnover.</title>
        <authorList>
            <person name="Gomez Luciano L.B."/>
            <person name="Jason Tsai I."/>
            <person name="Chuma I."/>
            <person name="Tosa Y."/>
            <person name="Chen Y.H."/>
            <person name="Li J.Y."/>
            <person name="Li M.Y."/>
            <person name="Jade Lu M.Y."/>
            <person name="Nakayashiki H."/>
            <person name="Li W.H."/>
        </authorList>
    </citation>
    <scope>NUCLEOTIDE SEQUENCE</scope>
    <source>
        <strain evidence="7">NI907</strain>
    </source>
</reference>
<dbReference type="GO" id="GO:0005654">
    <property type="term" value="C:nucleoplasm"/>
    <property type="evidence" value="ECO:0007669"/>
    <property type="project" value="TreeGrafter"/>
</dbReference>
<feature type="region of interest" description="Disordered" evidence="4">
    <location>
        <begin position="278"/>
        <end position="299"/>
    </location>
</feature>
<reference evidence="7" key="2">
    <citation type="submission" date="2019-10" db="EMBL/GenBank/DDBJ databases">
        <authorList>
            <consortium name="NCBI Genome Project"/>
        </authorList>
    </citation>
    <scope>NUCLEOTIDE SEQUENCE</scope>
    <source>
        <strain evidence="7">NI907</strain>
    </source>
</reference>
<accession>A0A6P8BJ21</accession>
<feature type="compositionally biased region" description="Basic and acidic residues" evidence="4">
    <location>
        <begin position="160"/>
        <end position="169"/>
    </location>
</feature>
<dbReference type="RefSeq" id="XP_030987323.1">
    <property type="nucleotide sequence ID" value="XM_031121496.1"/>
</dbReference>
<feature type="compositionally biased region" description="Acidic residues" evidence="4">
    <location>
        <begin position="225"/>
        <end position="254"/>
    </location>
</feature>